<reference evidence="1 2" key="1">
    <citation type="journal article" date="2019" name="Sci. Rep.">
        <title>Orb-weaving spider Araneus ventricosus genome elucidates the spidroin gene catalogue.</title>
        <authorList>
            <person name="Kono N."/>
            <person name="Nakamura H."/>
            <person name="Ohtoshi R."/>
            <person name="Moran D.A.P."/>
            <person name="Shinohara A."/>
            <person name="Yoshida Y."/>
            <person name="Fujiwara M."/>
            <person name="Mori M."/>
            <person name="Tomita M."/>
            <person name="Arakawa K."/>
        </authorList>
    </citation>
    <scope>NUCLEOTIDE SEQUENCE [LARGE SCALE GENOMIC DNA]</scope>
</reference>
<dbReference type="Proteomes" id="UP000499080">
    <property type="component" value="Unassembled WGS sequence"/>
</dbReference>
<protein>
    <submittedName>
        <fullName evidence="1">Uncharacterized protein</fullName>
    </submittedName>
</protein>
<dbReference type="Gene3D" id="3.30.420.10">
    <property type="entry name" value="Ribonuclease H-like superfamily/Ribonuclease H"/>
    <property type="match status" value="1"/>
</dbReference>
<evidence type="ECO:0000313" key="2">
    <source>
        <dbReference type="Proteomes" id="UP000499080"/>
    </source>
</evidence>
<comment type="caution">
    <text evidence="1">The sequence shown here is derived from an EMBL/GenBank/DDBJ whole genome shotgun (WGS) entry which is preliminary data.</text>
</comment>
<dbReference type="AlphaFoldDB" id="A0A4Y2BVF7"/>
<gene>
    <name evidence="1" type="ORF">AVEN_188837_1</name>
</gene>
<evidence type="ECO:0000313" key="1">
    <source>
        <dbReference type="EMBL" id="GBL95104.1"/>
    </source>
</evidence>
<name>A0A4Y2BVF7_ARAVE</name>
<dbReference type="InterPro" id="IPR036397">
    <property type="entry name" value="RNaseH_sf"/>
</dbReference>
<organism evidence="1 2">
    <name type="scientific">Araneus ventricosus</name>
    <name type="common">Orbweaver spider</name>
    <name type="synonym">Epeira ventricosa</name>
    <dbReference type="NCBI Taxonomy" id="182803"/>
    <lineage>
        <taxon>Eukaryota</taxon>
        <taxon>Metazoa</taxon>
        <taxon>Ecdysozoa</taxon>
        <taxon>Arthropoda</taxon>
        <taxon>Chelicerata</taxon>
        <taxon>Arachnida</taxon>
        <taxon>Araneae</taxon>
        <taxon>Araneomorphae</taxon>
        <taxon>Entelegynae</taxon>
        <taxon>Araneoidea</taxon>
        <taxon>Araneidae</taxon>
        <taxon>Araneus</taxon>
    </lineage>
</organism>
<sequence>MLPQGGRSIGGRQLIFDFRVGDGDCPSGTETESSKHPSARACPTPEQGFAEGFVWNASGNGSFSDLFPFIVEEFLSGKRFGSDEELENAVTTCLNELAAEEYNMGILKLVDRCDKCLNVGCDYVEKRRKLPICLSEMIILTLLELKLTIIGHLKTLRYSRGDKKFNIFTKCNMIEATPQHLLDCVALVYDDLLKRPDFVSEVMKANDLMDLI</sequence>
<accession>A0A4Y2BVF7</accession>
<dbReference type="GO" id="GO:0003676">
    <property type="term" value="F:nucleic acid binding"/>
    <property type="evidence" value="ECO:0007669"/>
    <property type="project" value="InterPro"/>
</dbReference>
<proteinExistence type="predicted"/>
<keyword evidence="2" id="KW-1185">Reference proteome</keyword>
<dbReference type="OrthoDB" id="8063525at2759"/>
<dbReference type="EMBL" id="BGPR01000108">
    <property type="protein sequence ID" value="GBL95104.1"/>
    <property type="molecule type" value="Genomic_DNA"/>
</dbReference>